<name>A0A3A8G3G0_9GAMM</name>
<proteinExistence type="inferred from homology"/>
<accession>A0A3A8G3G0</accession>
<protein>
    <recommendedName>
        <fullName evidence="4">enoyl-CoA hydratase</fullName>
        <ecNumber evidence="4">4.2.1.17</ecNumber>
    </recommendedName>
</protein>
<evidence type="ECO:0000256" key="13">
    <source>
        <dbReference type="RuleBase" id="RU003707"/>
    </source>
</evidence>
<keyword evidence="11" id="KW-0511">Multifunctional enzyme</keyword>
<dbReference type="InterPro" id="IPR029045">
    <property type="entry name" value="ClpP/crotonase-like_dom_sf"/>
</dbReference>
<evidence type="ECO:0000259" key="15">
    <source>
        <dbReference type="Pfam" id="PF02737"/>
    </source>
</evidence>
<keyword evidence="5" id="KW-0276">Fatty acid metabolism</keyword>
<evidence type="ECO:0000256" key="3">
    <source>
        <dbReference type="ARBA" id="ARBA00008750"/>
    </source>
</evidence>
<dbReference type="InterPro" id="IPR006108">
    <property type="entry name" value="3HC_DH_C"/>
</dbReference>
<evidence type="ECO:0000256" key="11">
    <source>
        <dbReference type="ARBA" id="ARBA00023268"/>
    </source>
</evidence>
<dbReference type="RefSeq" id="WP_120368000.1">
    <property type="nucleotide sequence ID" value="NZ_RAXZ01000022.1"/>
</dbReference>
<sequence>MSAIQFEKNADNIVILTLDSPNQSANTMNADFRAALAETVDKLQADDNIAGIIFRSNKKTFFAGGDLDELIQATPEHATEFFNMIEEMKAKLRYIETRGIPVVAALNGTALGGGWELALGCHYRIALNDAKAKFGLPEVTLGLLPGGGGIVRMVRLLGLQNAFPLLMEGKQIGVEKAKSLGLIQDTADSLEDLMDKAITWVKANPKSQQPYDVKGYKIPGGTPSTPAVAQMLAIAPAMLRDKTKGCYPAPEAIMAAAVEGAQVDIDTALTIESRYFTYLATGQISKNMIGTFWHGLNAIKSGASRPKDVAKWQATKVGILGAGMMGAGIAYATASKGIAVVLKDVSIEAAEKGKAYSQKLLDKKVSQGRLSTEKRDQVLGQIYATADVADLQGCDLIIEAVFENVELKAKVTQEAEAYLADGGIFASNTSTLPISGLAQASQDQAKFIGLHFFSPVDKMQLVEIIKGKNTSAETLAKAYDYVQQIGKTPIVVNDSRGFFTSRVFGTFVQEGLRLLSEGVHPARIEMAALKAGMPVGPLAIQDEVSLTLSEHVAAETRKALQAEGKDLPRSGADDVIQTMIHEFGRKGKAAGAGFYEYPEGGKKHLWDGLSKWQKDSNISEQEMIDRFLFVQSLDTLRCLEEGVLESTVDGNVGSIFGIGFAPWTGGALQFLNQYGLEKALLRANTLEAKYGERFKAPQLLKDKVAKGELI</sequence>
<dbReference type="SUPFAM" id="SSF48179">
    <property type="entry name" value="6-phosphogluconate dehydrogenase C-terminal domain-like"/>
    <property type="match status" value="2"/>
</dbReference>
<dbReference type="FunFam" id="3.90.226.10:FF:000047">
    <property type="entry name" value="Probable 3-hydroxyacyl-CoA dehydrogenase"/>
    <property type="match status" value="1"/>
</dbReference>
<dbReference type="Pfam" id="PF02737">
    <property type="entry name" value="3HCDH_N"/>
    <property type="match status" value="1"/>
</dbReference>
<comment type="similarity">
    <text evidence="13">Belongs to the enoyl-CoA hydratase/isomerase family.</text>
</comment>
<dbReference type="SUPFAM" id="SSF51735">
    <property type="entry name" value="NAD(P)-binding Rossmann-fold domains"/>
    <property type="match status" value="1"/>
</dbReference>
<evidence type="ECO:0000256" key="2">
    <source>
        <dbReference type="ARBA" id="ARBA00007005"/>
    </source>
</evidence>
<dbReference type="Gene3D" id="1.10.1040.50">
    <property type="match status" value="1"/>
</dbReference>
<dbReference type="InterPro" id="IPR036291">
    <property type="entry name" value="NAD(P)-bd_dom_sf"/>
</dbReference>
<evidence type="ECO:0000256" key="7">
    <source>
        <dbReference type="ARBA" id="ARBA00023002"/>
    </source>
</evidence>
<dbReference type="UniPathway" id="UPA00659"/>
<dbReference type="InterPro" id="IPR008927">
    <property type="entry name" value="6-PGluconate_DH-like_C_sf"/>
</dbReference>
<keyword evidence="8" id="KW-0520">NAD</keyword>
<keyword evidence="6" id="KW-0442">Lipid degradation</keyword>
<dbReference type="GO" id="GO:0004300">
    <property type="term" value="F:enoyl-CoA hydratase activity"/>
    <property type="evidence" value="ECO:0007669"/>
    <property type="project" value="UniProtKB-EC"/>
</dbReference>
<evidence type="ECO:0000256" key="6">
    <source>
        <dbReference type="ARBA" id="ARBA00022963"/>
    </source>
</evidence>
<dbReference type="CDD" id="cd06558">
    <property type="entry name" value="crotonase-like"/>
    <property type="match status" value="1"/>
</dbReference>
<dbReference type="Pfam" id="PF00725">
    <property type="entry name" value="3HCDH"/>
    <property type="match status" value="1"/>
</dbReference>
<dbReference type="InterPro" id="IPR006176">
    <property type="entry name" value="3-OHacyl-CoA_DH_NAD-bd"/>
</dbReference>
<comment type="similarity">
    <text evidence="3">In the N-terminal section; belongs to the enoyl-CoA hydratase/isomerase family.</text>
</comment>
<feature type="domain" description="3-hydroxyacyl-CoA dehydrogenase NAD binding" evidence="15">
    <location>
        <begin position="316"/>
        <end position="494"/>
    </location>
</feature>
<dbReference type="PANTHER" id="PTHR43612">
    <property type="entry name" value="TRIFUNCTIONAL ENZYME SUBUNIT ALPHA"/>
    <property type="match status" value="1"/>
</dbReference>
<keyword evidence="7" id="KW-0560">Oxidoreductase</keyword>
<dbReference type="FunFam" id="3.40.50.720:FF:000009">
    <property type="entry name" value="Fatty oxidation complex, alpha subunit"/>
    <property type="match status" value="1"/>
</dbReference>
<evidence type="ECO:0000256" key="12">
    <source>
        <dbReference type="ARBA" id="ARBA00049556"/>
    </source>
</evidence>
<evidence type="ECO:0000313" key="16">
    <source>
        <dbReference type="EMBL" id="RKG49800.1"/>
    </source>
</evidence>
<dbReference type="EC" id="4.2.1.17" evidence="4"/>
<dbReference type="Gene3D" id="3.90.226.10">
    <property type="entry name" value="2-enoyl-CoA Hydratase, Chain A, domain 1"/>
    <property type="match status" value="1"/>
</dbReference>
<keyword evidence="10" id="KW-0456">Lyase</keyword>
<dbReference type="Pfam" id="PF00378">
    <property type="entry name" value="ECH_1"/>
    <property type="match status" value="1"/>
</dbReference>
<evidence type="ECO:0000259" key="14">
    <source>
        <dbReference type="Pfam" id="PF00725"/>
    </source>
</evidence>
<evidence type="ECO:0000256" key="10">
    <source>
        <dbReference type="ARBA" id="ARBA00023239"/>
    </source>
</evidence>
<evidence type="ECO:0000256" key="8">
    <source>
        <dbReference type="ARBA" id="ARBA00023027"/>
    </source>
</evidence>
<evidence type="ECO:0000313" key="17">
    <source>
        <dbReference type="Proteomes" id="UP000281084"/>
    </source>
</evidence>
<organism evidence="16 17">
    <name type="scientific">Acinetobacter cumulans</name>
    <dbReference type="NCBI Taxonomy" id="2136182"/>
    <lineage>
        <taxon>Bacteria</taxon>
        <taxon>Pseudomonadati</taxon>
        <taxon>Pseudomonadota</taxon>
        <taxon>Gammaproteobacteria</taxon>
        <taxon>Moraxellales</taxon>
        <taxon>Moraxellaceae</taxon>
        <taxon>Acinetobacter</taxon>
    </lineage>
</organism>
<dbReference type="InterPro" id="IPR050136">
    <property type="entry name" value="FA_oxidation_alpha_subunit"/>
</dbReference>
<dbReference type="GO" id="GO:0016509">
    <property type="term" value="F:long-chain (3S)-3-hydroxyacyl-CoA dehydrogenase (NAD+) activity"/>
    <property type="evidence" value="ECO:0007669"/>
    <property type="project" value="TreeGrafter"/>
</dbReference>
<dbReference type="EMBL" id="RAXZ01000022">
    <property type="protein sequence ID" value="RKG49800.1"/>
    <property type="molecule type" value="Genomic_DNA"/>
</dbReference>
<comment type="caution">
    <text evidence="16">The sequence shown here is derived from an EMBL/GenBank/DDBJ whole genome shotgun (WGS) entry which is preliminary data.</text>
</comment>
<evidence type="ECO:0000256" key="9">
    <source>
        <dbReference type="ARBA" id="ARBA00023098"/>
    </source>
</evidence>
<dbReference type="GO" id="GO:0006635">
    <property type="term" value="P:fatty acid beta-oxidation"/>
    <property type="evidence" value="ECO:0007669"/>
    <property type="project" value="UniProtKB-UniPathway"/>
</dbReference>
<evidence type="ECO:0000256" key="5">
    <source>
        <dbReference type="ARBA" id="ARBA00022832"/>
    </source>
</evidence>
<gene>
    <name evidence="16" type="ORF">D7V64_13285</name>
</gene>
<dbReference type="InterPro" id="IPR018376">
    <property type="entry name" value="Enoyl-CoA_hyd/isom_CS"/>
</dbReference>
<keyword evidence="9" id="KW-0443">Lipid metabolism</keyword>
<dbReference type="InterPro" id="IPR001753">
    <property type="entry name" value="Enoyl-CoA_hydra/iso"/>
</dbReference>
<comment type="pathway">
    <text evidence="1">Lipid metabolism; fatty acid beta-oxidation.</text>
</comment>
<evidence type="ECO:0000256" key="1">
    <source>
        <dbReference type="ARBA" id="ARBA00005005"/>
    </source>
</evidence>
<reference evidence="16 17" key="1">
    <citation type="submission" date="2018-09" db="EMBL/GenBank/DDBJ databases">
        <title>The draft genome of Acinetobacter spp. strains.</title>
        <authorList>
            <person name="Qin J."/>
            <person name="Feng Y."/>
            <person name="Zong Z."/>
        </authorList>
    </citation>
    <scope>NUCLEOTIDE SEQUENCE [LARGE SCALE GENOMIC DNA]</scope>
    <source>
        <strain evidence="16 17">WCHAc060002</strain>
    </source>
</reference>
<dbReference type="SUPFAM" id="SSF52096">
    <property type="entry name" value="ClpP/crotonase"/>
    <property type="match status" value="1"/>
</dbReference>
<feature type="domain" description="3-hydroxyacyl-CoA dehydrogenase C-terminal" evidence="14">
    <location>
        <begin position="497"/>
        <end position="597"/>
    </location>
</feature>
<dbReference type="PANTHER" id="PTHR43612:SF3">
    <property type="entry name" value="TRIFUNCTIONAL ENZYME SUBUNIT ALPHA, MITOCHONDRIAL"/>
    <property type="match status" value="1"/>
</dbReference>
<dbReference type="GO" id="GO:0070403">
    <property type="term" value="F:NAD+ binding"/>
    <property type="evidence" value="ECO:0007669"/>
    <property type="project" value="InterPro"/>
</dbReference>
<dbReference type="PROSITE" id="PS00166">
    <property type="entry name" value="ENOYL_COA_HYDRATASE"/>
    <property type="match status" value="1"/>
</dbReference>
<dbReference type="Proteomes" id="UP000281084">
    <property type="component" value="Unassembled WGS sequence"/>
</dbReference>
<dbReference type="Gene3D" id="3.40.50.720">
    <property type="entry name" value="NAD(P)-binding Rossmann-like Domain"/>
    <property type="match status" value="1"/>
</dbReference>
<evidence type="ECO:0000256" key="4">
    <source>
        <dbReference type="ARBA" id="ARBA00012076"/>
    </source>
</evidence>
<dbReference type="AlphaFoldDB" id="A0A3A8G3G0"/>
<comment type="similarity">
    <text evidence="2">In the central section; belongs to the 3-hydroxyacyl-CoA dehydrogenase family.</text>
</comment>
<comment type="catalytic activity">
    <reaction evidence="12">
        <text>a (3S)-3-hydroxyacyl-CoA + NAD(+) = a 3-oxoacyl-CoA + NADH + H(+)</text>
        <dbReference type="Rhea" id="RHEA:22432"/>
        <dbReference type="ChEBI" id="CHEBI:15378"/>
        <dbReference type="ChEBI" id="CHEBI:57318"/>
        <dbReference type="ChEBI" id="CHEBI:57540"/>
        <dbReference type="ChEBI" id="CHEBI:57945"/>
        <dbReference type="ChEBI" id="CHEBI:90726"/>
        <dbReference type="EC" id="1.1.1.35"/>
    </reaction>
</comment>